<organism evidence="7 8">
    <name type="scientific">Streptomyces ardesiacus</name>
    <dbReference type="NCBI Taxonomy" id="285564"/>
    <lineage>
        <taxon>Bacteria</taxon>
        <taxon>Bacillati</taxon>
        <taxon>Actinomycetota</taxon>
        <taxon>Actinomycetes</taxon>
        <taxon>Kitasatosporales</taxon>
        <taxon>Streptomycetaceae</taxon>
        <taxon>Streptomyces</taxon>
    </lineage>
</organism>
<name>A0ABW8H5F8_9ACTN</name>
<dbReference type="EMBL" id="JBIVPC010000003">
    <property type="protein sequence ID" value="MFJ6035644.1"/>
    <property type="molecule type" value="Genomic_DNA"/>
</dbReference>
<evidence type="ECO:0000259" key="6">
    <source>
        <dbReference type="Pfam" id="PF08386"/>
    </source>
</evidence>
<dbReference type="RefSeq" id="WP_350891198.1">
    <property type="nucleotide sequence ID" value="NZ_JBEOTR010000015.1"/>
</dbReference>
<evidence type="ECO:0000256" key="4">
    <source>
        <dbReference type="SAM" id="MobiDB-lite"/>
    </source>
</evidence>
<protein>
    <submittedName>
        <fullName evidence="7">Alpha/beta hydrolase</fullName>
    </submittedName>
</protein>
<evidence type="ECO:0000313" key="8">
    <source>
        <dbReference type="Proteomes" id="UP001617907"/>
    </source>
</evidence>
<dbReference type="SUPFAM" id="SSF53474">
    <property type="entry name" value="alpha/beta-Hydrolases"/>
    <property type="match status" value="1"/>
</dbReference>
<reference evidence="7 8" key="1">
    <citation type="submission" date="2024-10" db="EMBL/GenBank/DDBJ databases">
        <title>The Natural Products Discovery Center: Release of the First 8490 Sequenced Strains for Exploring Actinobacteria Biosynthetic Diversity.</title>
        <authorList>
            <person name="Kalkreuter E."/>
            <person name="Kautsar S.A."/>
            <person name="Yang D."/>
            <person name="Bader C.D."/>
            <person name="Teijaro C.N."/>
            <person name="Fluegel L."/>
            <person name="Davis C.M."/>
            <person name="Simpson J.R."/>
            <person name="Lauterbach L."/>
            <person name="Steele A.D."/>
            <person name="Gui C."/>
            <person name="Meng S."/>
            <person name="Li G."/>
            <person name="Viehrig K."/>
            <person name="Ye F."/>
            <person name="Su P."/>
            <person name="Kiefer A.F."/>
            <person name="Nichols A."/>
            <person name="Cepeda A.J."/>
            <person name="Yan W."/>
            <person name="Fan B."/>
            <person name="Jiang Y."/>
            <person name="Adhikari A."/>
            <person name="Zheng C.-J."/>
            <person name="Schuster L."/>
            <person name="Cowan T.M."/>
            <person name="Smanski M.J."/>
            <person name="Chevrette M.G."/>
            <person name="De Carvalho L.P.S."/>
            <person name="Shen B."/>
        </authorList>
    </citation>
    <scope>NUCLEOTIDE SEQUENCE [LARGE SCALE GENOMIC DNA]</scope>
    <source>
        <strain evidence="7 8">NPDC093086</strain>
    </source>
</reference>
<comment type="caution">
    <text evidence="7">The sequence shown here is derived from an EMBL/GenBank/DDBJ whole genome shotgun (WGS) entry which is preliminary data.</text>
</comment>
<evidence type="ECO:0000313" key="7">
    <source>
        <dbReference type="EMBL" id="MFJ6035644.1"/>
    </source>
</evidence>
<evidence type="ECO:0000256" key="1">
    <source>
        <dbReference type="ARBA" id="ARBA00010088"/>
    </source>
</evidence>
<keyword evidence="8" id="KW-1185">Reference proteome</keyword>
<proteinExistence type="inferred from homology"/>
<accession>A0ABW8H5F8</accession>
<dbReference type="PROSITE" id="PS51257">
    <property type="entry name" value="PROKAR_LIPOPROTEIN"/>
    <property type="match status" value="1"/>
</dbReference>
<dbReference type="InterPro" id="IPR029058">
    <property type="entry name" value="AB_hydrolase_fold"/>
</dbReference>
<dbReference type="InterPro" id="IPR051601">
    <property type="entry name" value="Serine_prot/Carboxylest_S33"/>
</dbReference>
<keyword evidence="3 7" id="KW-0378">Hydrolase</keyword>
<dbReference type="GO" id="GO:0016787">
    <property type="term" value="F:hydrolase activity"/>
    <property type="evidence" value="ECO:0007669"/>
    <property type="project" value="UniProtKB-KW"/>
</dbReference>
<feature type="signal peptide" evidence="5">
    <location>
        <begin position="1"/>
        <end position="19"/>
    </location>
</feature>
<feature type="domain" description="Peptidase S33 tripeptidyl aminopeptidase-like C-terminal" evidence="6">
    <location>
        <begin position="407"/>
        <end position="512"/>
    </location>
</feature>
<dbReference type="Gene3D" id="3.40.50.1820">
    <property type="entry name" value="alpha/beta hydrolase"/>
    <property type="match status" value="1"/>
</dbReference>
<feature type="compositionally biased region" description="Low complexity" evidence="4">
    <location>
        <begin position="36"/>
        <end position="46"/>
    </location>
</feature>
<sequence>MARLARWTALTAAAALLTAGCGGGSSDGDKDDRGRSSAAPTAAAPSGVPKALASQTLDWTRCKGTDDAPAPDGDWRCATLKAPLDWSRPNGETIDLALIRSRASGDDRIGSLLFNFGGPGSSGVSTLPSYADTVSSLHKRYDLVSWDPRGVAASEGVRCRSDEAIEAAESVDSTPDTPAEEQAYLKDAADFGKGCQKAAGKLMEHVSTTDTARDMDLMRHVLGDGKMHYFGISYGTELGGVYAHLFPRNVGRVILDAVVDPGADTMGHAENQARGFQRALDDYLKSTGQDPEQGSRKIAGLLKRLDAKPLSTSSPGRELTQTLAVTGIVLPLYSESGWPALTSALTAAEKGDGSELLALADGYNERDPSGRYGTTTHSQRVISCLDDKQRPTVEETKKLLPRLEEISPVFGAFLGWDTAGWCHDWPVAGQHETPEVSAPGAAPILVVGNTGDPATPYEGARRMADELGKDVGVVLTWEGEGHGAYGSGSDCVDSAVDAYLLKGTVPKDGKVCS</sequence>
<dbReference type="Pfam" id="PF08386">
    <property type="entry name" value="Abhydrolase_4"/>
    <property type="match status" value="1"/>
</dbReference>
<feature type="chain" id="PRO_5046402461" evidence="5">
    <location>
        <begin position="20"/>
        <end position="513"/>
    </location>
</feature>
<evidence type="ECO:0000256" key="5">
    <source>
        <dbReference type="SAM" id="SignalP"/>
    </source>
</evidence>
<feature type="region of interest" description="Disordered" evidence="4">
    <location>
        <begin position="21"/>
        <end position="50"/>
    </location>
</feature>
<dbReference type="PANTHER" id="PTHR43248">
    <property type="entry name" value="2-SUCCINYL-6-HYDROXY-2,4-CYCLOHEXADIENE-1-CARBOXYLATE SYNTHASE"/>
    <property type="match status" value="1"/>
</dbReference>
<evidence type="ECO:0000256" key="3">
    <source>
        <dbReference type="ARBA" id="ARBA00022801"/>
    </source>
</evidence>
<keyword evidence="2 5" id="KW-0732">Signal</keyword>
<comment type="similarity">
    <text evidence="1">Belongs to the peptidase S33 family.</text>
</comment>
<evidence type="ECO:0000256" key="2">
    <source>
        <dbReference type="ARBA" id="ARBA00022729"/>
    </source>
</evidence>
<dbReference type="Proteomes" id="UP001617907">
    <property type="component" value="Unassembled WGS sequence"/>
</dbReference>
<gene>
    <name evidence="7" type="ORF">ACIQFM_05235</name>
</gene>
<dbReference type="InterPro" id="IPR013595">
    <property type="entry name" value="Pept_S33_TAP-like_C"/>
</dbReference>
<dbReference type="PANTHER" id="PTHR43248:SF29">
    <property type="entry name" value="TRIPEPTIDYL AMINOPEPTIDASE"/>
    <property type="match status" value="1"/>
</dbReference>